<dbReference type="SMART" id="SM00387">
    <property type="entry name" value="HATPase_c"/>
    <property type="match status" value="1"/>
</dbReference>
<sequence length="444" mass="50524">MKRLSLFPKIFIWTISILLALVAVAHLSIYLVFPHFYLNDRQTDLSHKADAMVQNLAEVEEAEVETALEVYAKNEGITAFMQPQGSSYTKTLGRNLNYNQDSDQNSVIIEEREVVTRDKKRLLVQFVATTEVVRQATRVTLTLLPMSLGGSVALAVVVAYVYARSLSRPLSRMAVMTGRMKQLDRTAFFANIRQDELGMMERQINELYGHLLAVIDELEEKNQRMVELEKLKVDFLRSASHELKTPLAGLRIMLENMRWKVGKYADRDTYLDEAMLKVDQLSGLVKEILELSKLQEWQAETGPLDVATIVPQVLADYEVLAQAQHLKIDYQLDQATLAMSESAFRKVFSNLMSNAVRYSTPGGTIRIYREGQKLRIENPCQPMSDQALQSAYDIFSHQDSDQQGNKGTGLGLYMVHNLLENYHIAHDFYAIEGGMRFELEVLED</sequence>
<dbReference type="Pfam" id="PF02518">
    <property type="entry name" value="HATPase_c"/>
    <property type="match status" value="1"/>
</dbReference>
<dbReference type="CDD" id="cd00082">
    <property type="entry name" value="HisKA"/>
    <property type="match status" value="1"/>
</dbReference>
<dbReference type="GeneID" id="84817589"/>
<keyword evidence="11 14" id="KW-1133">Transmembrane helix</keyword>
<dbReference type="STRING" id="592010.GCWU000182_001052"/>
<dbReference type="SUPFAM" id="SSF55874">
    <property type="entry name" value="ATPase domain of HSP90 chaperone/DNA topoisomerase II/histidine kinase"/>
    <property type="match status" value="1"/>
</dbReference>
<evidence type="ECO:0000256" key="9">
    <source>
        <dbReference type="ARBA" id="ARBA00022777"/>
    </source>
</evidence>
<dbReference type="EMBL" id="ACIN03000007">
    <property type="protein sequence ID" value="ESK65578.1"/>
    <property type="molecule type" value="Genomic_DNA"/>
</dbReference>
<evidence type="ECO:0000256" key="14">
    <source>
        <dbReference type="SAM" id="Phobius"/>
    </source>
</evidence>
<dbReference type="Proteomes" id="UP000019050">
    <property type="component" value="Unassembled WGS sequence"/>
</dbReference>
<evidence type="ECO:0000313" key="18">
    <source>
        <dbReference type="Proteomes" id="UP000019050"/>
    </source>
</evidence>
<keyword evidence="5" id="KW-0597">Phosphoprotein</keyword>
<keyword evidence="6" id="KW-0808">Transferase</keyword>
<evidence type="ECO:0000313" key="17">
    <source>
        <dbReference type="EMBL" id="ESK65578.1"/>
    </source>
</evidence>
<name>W1Q365_ABIDE</name>
<gene>
    <name evidence="17" type="ORF">GCWU000182_001052</name>
</gene>
<dbReference type="AlphaFoldDB" id="W1Q365"/>
<dbReference type="PANTHER" id="PTHR45528">
    <property type="entry name" value="SENSOR HISTIDINE KINASE CPXA"/>
    <property type="match status" value="1"/>
</dbReference>
<evidence type="ECO:0000256" key="3">
    <source>
        <dbReference type="ARBA" id="ARBA00012438"/>
    </source>
</evidence>
<dbReference type="GO" id="GO:0005524">
    <property type="term" value="F:ATP binding"/>
    <property type="evidence" value="ECO:0007669"/>
    <property type="project" value="UniProtKB-KW"/>
</dbReference>
<feature type="domain" description="HAMP" evidence="16">
    <location>
        <begin position="164"/>
        <end position="216"/>
    </location>
</feature>
<reference evidence="17" key="1">
    <citation type="submission" date="2013-06" db="EMBL/GenBank/DDBJ databases">
        <authorList>
            <person name="Weinstock G."/>
            <person name="Sodergren E."/>
            <person name="Clifton S."/>
            <person name="Fulton L."/>
            <person name="Fulton B."/>
            <person name="Courtney L."/>
            <person name="Fronick C."/>
            <person name="Harrison M."/>
            <person name="Strong C."/>
            <person name="Farmer C."/>
            <person name="Delahaunty K."/>
            <person name="Markovic C."/>
            <person name="Hall O."/>
            <person name="Minx P."/>
            <person name="Tomlinson C."/>
            <person name="Mitreva M."/>
            <person name="Nelson J."/>
            <person name="Hou S."/>
            <person name="Wollam A."/>
            <person name="Pepin K.H."/>
            <person name="Johnson M."/>
            <person name="Bhonagiri V."/>
            <person name="Nash W.E."/>
            <person name="Warren W."/>
            <person name="Chinwalla A."/>
            <person name="Mardis E.R."/>
            <person name="Wilson R.K."/>
        </authorList>
    </citation>
    <scope>NUCLEOTIDE SEQUENCE [LARGE SCALE GENOMIC DNA]</scope>
    <source>
        <strain evidence="17">ATCC 49176</strain>
    </source>
</reference>
<evidence type="ECO:0000256" key="7">
    <source>
        <dbReference type="ARBA" id="ARBA00022692"/>
    </source>
</evidence>
<accession>W1Q365</accession>
<dbReference type="OrthoDB" id="9762826at2"/>
<evidence type="ECO:0000256" key="8">
    <source>
        <dbReference type="ARBA" id="ARBA00022741"/>
    </source>
</evidence>
<protein>
    <recommendedName>
        <fullName evidence="3">histidine kinase</fullName>
        <ecNumber evidence="3">2.7.13.3</ecNumber>
    </recommendedName>
</protein>
<evidence type="ECO:0000256" key="4">
    <source>
        <dbReference type="ARBA" id="ARBA00022475"/>
    </source>
</evidence>
<keyword evidence="4" id="KW-1003">Cell membrane</keyword>
<dbReference type="SMART" id="SM00388">
    <property type="entry name" value="HisKA"/>
    <property type="match status" value="1"/>
</dbReference>
<evidence type="ECO:0000256" key="12">
    <source>
        <dbReference type="ARBA" id="ARBA00023012"/>
    </source>
</evidence>
<keyword evidence="18" id="KW-1185">Reference proteome</keyword>
<proteinExistence type="predicted"/>
<dbReference type="HOGENOM" id="CLU_000445_89_6_9"/>
<keyword evidence="12" id="KW-0902">Two-component regulatory system</keyword>
<evidence type="ECO:0000256" key="2">
    <source>
        <dbReference type="ARBA" id="ARBA00004651"/>
    </source>
</evidence>
<evidence type="ECO:0000256" key="11">
    <source>
        <dbReference type="ARBA" id="ARBA00022989"/>
    </source>
</evidence>
<evidence type="ECO:0000259" key="16">
    <source>
        <dbReference type="PROSITE" id="PS50885"/>
    </source>
</evidence>
<dbReference type="InterPro" id="IPR036890">
    <property type="entry name" value="HATPase_C_sf"/>
</dbReference>
<evidence type="ECO:0000256" key="10">
    <source>
        <dbReference type="ARBA" id="ARBA00022840"/>
    </source>
</evidence>
<feature type="domain" description="Histidine kinase" evidence="15">
    <location>
        <begin position="238"/>
        <end position="444"/>
    </location>
</feature>
<dbReference type="InterPro" id="IPR005467">
    <property type="entry name" value="His_kinase_dom"/>
</dbReference>
<keyword evidence="10" id="KW-0067">ATP-binding</keyword>
<keyword evidence="8" id="KW-0547">Nucleotide-binding</keyword>
<dbReference type="eggNOG" id="COG0642">
    <property type="taxonomic scope" value="Bacteria"/>
</dbReference>
<evidence type="ECO:0000256" key="6">
    <source>
        <dbReference type="ARBA" id="ARBA00022679"/>
    </source>
</evidence>
<dbReference type="Pfam" id="PF00512">
    <property type="entry name" value="HisKA"/>
    <property type="match status" value="1"/>
</dbReference>
<dbReference type="PANTHER" id="PTHR45528:SF1">
    <property type="entry name" value="SENSOR HISTIDINE KINASE CPXA"/>
    <property type="match status" value="1"/>
</dbReference>
<evidence type="ECO:0000256" key="13">
    <source>
        <dbReference type="ARBA" id="ARBA00023136"/>
    </source>
</evidence>
<dbReference type="RefSeq" id="WP_023391697.1">
    <property type="nucleotide sequence ID" value="NZ_KI535340.1"/>
</dbReference>
<organism evidence="17 18">
    <name type="scientific">Abiotrophia defectiva ATCC 49176</name>
    <dbReference type="NCBI Taxonomy" id="592010"/>
    <lineage>
        <taxon>Bacteria</taxon>
        <taxon>Bacillati</taxon>
        <taxon>Bacillota</taxon>
        <taxon>Bacilli</taxon>
        <taxon>Lactobacillales</taxon>
        <taxon>Aerococcaceae</taxon>
        <taxon>Abiotrophia</taxon>
    </lineage>
</organism>
<feature type="transmembrane region" description="Helical" evidence="14">
    <location>
        <begin position="143"/>
        <end position="163"/>
    </location>
</feature>
<comment type="subcellular location">
    <subcellularLocation>
        <location evidence="2">Cell membrane</location>
        <topology evidence="2">Multi-pass membrane protein</topology>
    </subcellularLocation>
</comment>
<keyword evidence="13 14" id="KW-0472">Membrane</keyword>
<dbReference type="InterPro" id="IPR003594">
    <property type="entry name" value="HATPase_dom"/>
</dbReference>
<dbReference type="EC" id="2.7.13.3" evidence="3"/>
<dbReference type="PROSITE" id="PS50109">
    <property type="entry name" value="HIS_KIN"/>
    <property type="match status" value="1"/>
</dbReference>
<dbReference type="SUPFAM" id="SSF47384">
    <property type="entry name" value="Homodimeric domain of signal transducing histidine kinase"/>
    <property type="match status" value="1"/>
</dbReference>
<evidence type="ECO:0000259" key="15">
    <source>
        <dbReference type="PROSITE" id="PS50109"/>
    </source>
</evidence>
<dbReference type="Gene3D" id="3.30.565.10">
    <property type="entry name" value="Histidine kinase-like ATPase, C-terminal domain"/>
    <property type="match status" value="1"/>
</dbReference>
<dbReference type="InterPro" id="IPR003660">
    <property type="entry name" value="HAMP_dom"/>
</dbReference>
<dbReference type="InterPro" id="IPR003661">
    <property type="entry name" value="HisK_dim/P_dom"/>
</dbReference>
<feature type="transmembrane region" description="Helical" evidence="14">
    <location>
        <begin position="12"/>
        <end position="33"/>
    </location>
</feature>
<dbReference type="Gene3D" id="1.10.287.130">
    <property type="match status" value="1"/>
</dbReference>
<keyword evidence="7 14" id="KW-0812">Transmembrane</keyword>
<dbReference type="InterPro" id="IPR050398">
    <property type="entry name" value="HssS/ArlS-like"/>
</dbReference>
<dbReference type="GO" id="GO:0000155">
    <property type="term" value="F:phosphorelay sensor kinase activity"/>
    <property type="evidence" value="ECO:0007669"/>
    <property type="project" value="InterPro"/>
</dbReference>
<evidence type="ECO:0000256" key="5">
    <source>
        <dbReference type="ARBA" id="ARBA00022553"/>
    </source>
</evidence>
<dbReference type="Gene3D" id="6.10.340.10">
    <property type="match status" value="1"/>
</dbReference>
<keyword evidence="9 17" id="KW-0418">Kinase</keyword>
<dbReference type="PROSITE" id="PS50885">
    <property type="entry name" value="HAMP"/>
    <property type="match status" value="1"/>
</dbReference>
<comment type="caution">
    <text evidence="17">The sequence shown here is derived from an EMBL/GenBank/DDBJ whole genome shotgun (WGS) entry which is preliminary data.</text>
</comment>
<comment type="catalytic activity">
    <reaction evidence="1">
        <text>ATP + protein L-histidine = ADP + protein N-phospho-L-histidine.</text>
        <dbReference type="EC" id="2.7.13.3"/>
    </reaction>
</comment>
<evidence type="ECO:0000256" key="1">
    <source>
        <dbReference type="ARBA" id="ARBA00000085"/>
    </source>
</evidence>
<dbReference type="GO" id="GO:0005886">
    <property type="term" value="C:plasma membrane"/>
    <property type="evidence" value="ECO:0007669"/>
    <property type="project" value="UniProtKB-SubCell"/>
</dbReference>
<dbReference type="InterPro" id="IPR036097">
    <property type="entry name" value="HisK_dim/P_sf"/>
</dbReference>